<evidence type="ECO:0000256" key="2">
    <source>
        <dbReference type="ARBA" id="ARBA00022801"/>
    </source>
</evidence>
<comment type="caution">
    <text evidence="7">The sequence shown here is derived from an EMBL/GenBank/DDBJ whole genome shotgun (WGS) entry which is preliminary data.</text>
</comment>
<sequence>MLTAVPPRGGQRPARRAGRLLSVLAVAALAAGCSSAPRSSDPSPGPSGSDQSMFTNPVLRTDSPDPQAIRVADTWYLFSTNAGGANIPVRTSTDLVSWAAAGDALPEVGRWADAGKTWAPEVIALAEDRYVAYYTAADRRSGRQCIGRAVASKPTGPYVDDAAEPLICQADQGGSIDASPFRDDDGTLWLVWKNDGNAIGADTWLWSQRLSPDGLRLTGSPAKLLRQTEAWEGAVIEGPFLHRHDGKLYLFYAANAYDKAEYAEGYAVCESPTGPCVKAAENPILRSNGAASGPGHASMVSKDGRDWLIYHAWPPGAEGAVDPGRQVWLDEVTWAAGKPTVHGPTAAPQRKP</sequence>
<evidence type="ECO:0000256" key="3">
    <source>
        <dbReference type="ARBA" id="ARBA00023295"/>
    </source>
</evidence>
<reference evidence="7 8" key="1">
    <citation type="submission" date="2024-09" db="EMBL/GenBank/DDBJ databases">
        <authorList>
            <person name="Sun Q."/>
            <person name="Mori K."/>
        </authorList>
    </citation>
    <scope>NUCLEOTIDE SEQUENCE [LARGE SCALE GENOMIC DNA]</scope>
    <source>
        <strain evidence="7 8">TBRC 2205</strain>
    </source>
</reference>
<dbReference type="Proteomes" id="UP001589894">
    <property type="component" value="Unassembled WGS sequence"/>
</dbReference>
<dbReference type="SUPFAM" id="SSF75005">
    <property type="entry name" value="Arabinanase/levansucrase/invertase"/>
    <property type="match status" value="1"/>
</dbReference>
<dbReference type="Pfam" id="PF04616">
    <property type="entry name" value="Glyco_hydro_43"/>
    <property type="match status" value="1"/>
</dbReference>
<dbReference type="CDD" id="cd08999">
    <property type="entry name" value="GH43_ABN-like"/>
    <property type="match status" value="1"/>
</dbReference>
<dbReference type="PANTHER" id="PTHR42812">
    <property type="entry name" value="BETA-XYLOSIDASE"/>
    <property type="match status" value="1"/>
</dbReference>
<keyword evidence="8" id="KW-1185">Reference proteome</keyword>
<evidence type="ECO:0000256" key="1">
    <source>
        <dbReference type="ARBA" id="ARBA00009865"/>
    </source>
</evidence>
<dbReference type="EMBL" id="JBHLUE010000011">
    <property type="protein sequence ID" value="MFC0565118.1"/>
    <property type="molecule type" value="Genomic_DNA"/>
</dbReference>
<dbReference type="InterPro" id="IPR051795">
    <property type="entry name" value="Glycosyl_Hydrlase_43"/>
</dbReference>
<feature type="signal peptide" evidence="6">
    <location>
        <begin position="1"/>
        <end position="36"/>
    </location>
</feature>
<keyword evidence="3 4" id="KW-0326">Glycosidase</keyword>
<proteinExistence type="inferred from homology"/>
<keyword evidence="2 4" id="KW-0378">Hydrolase</keyword>
<evidence type="ECO:0000256" key="5">
    <source>
        <dbReference type="SAM" id="MobiDB-lite"/>
    </source>
</evidence>
<name>A0ABV6NYI2_9ACTN</name>
<comment type="similarity">
    <text evidence="1 4">Belongs to the glycosyl hydrolase 43 family.</text>
</comment>
<organism evidence="7 8">
    <name type="scientific">Plantactinospora siamensis</name>
    <dbReference type="NCBI Taxonomy" id="555372"/>
    <lineage>
        <taxon>Bacteria</taxon>
        <taxon>Bacillati</taxon>
        <taxon>Actinomycetota</taxon>
        <taxon>Actinomycetes</taxon>
        <taxon>Micromonosporales</taxon>
        <taxon>Micromonosporaceae</taxon>
        <taxon>Plantactinospora</taxon>
    </lineage>
</organism>
<evidence type="ECO:0000256" key="4">
    <source>
        <dbReference type="RuleBase" id="RU361187"/>
    </source>
</evidence>
<gene>
    <name evidence="7" type="ORF">ACFFHU_13360</name>
</gene>
<dbReference type="Gene3D" id="2.115.10.20">
    <property type="entry name" value="Glycosyl hydrolase domain, family 43"/>
    <property type="match status" value="1"/>
</dbReference>
<feature type="chain" id="PRO_5045140567" evidence="6">
    <location>
        <begin position="37"/>
        <end position="352"/>
    </location>
</feature>
<feature type="compositionally biased region" description="Low complexity" evidence="5">
    <location>
        <begin position="34"/>
        <end position="52"/>
    </location>
</feature>
<dbReference type="GO" id="GO:0016787">
    <property type="term" value="F:hydrolase activity"/>
    <property type="evidence" value="ECO:0007669"/>
    <property type="project" value="UniProtKB-KW"/>
</dbReference>
<feature type="region of interest" description="Disordered" evidence="5">
    <location>
        <begin position="34"/>
        <end position="65"/>
    </location>
</feature>
<dbReference type="PANTHER" id="PTHR42812:SF5">
    <property type="entry name" value="ENDO-ARABINASE"/>
    <property type="match status" value="1"/>
</dbReference>
<evidence type="ECO:0000313" key="8">
    <source>
        <dbReference type="Proteomes" id="UP001589894"/>
    </source>
</evidence>
<keyword evidence="6" id="KW-0732">Signal</keyword>
<dbReference type="RefSeq" id="WP_377338663.1">
    <property type="nucleotide sequence ID" value="NZ_JBHLUE010000011.1"/>
</dbReference>
<dbReference type="InterPro" id="IPR023296">
    <property type="entry name" value="Glyco_hydro_beta-prop_sf"/>
</dbReference>
<evidence type="ECO:0000256" key="6">
    <source>
        <dbReference type="SAM" id="SignalP"/>
    </source>
</evidence>
<protein>
    <submittedName>
        <fullName evidence="7">Glycoside hydrolase family 43 protein</fullName>
    </submittedName>
</protein>
<dbReference type="InterPro" id="IPR006710">
    <property type="entry name" value="Glyco_hydro_43"/>
</dbReference>
<evidence type="ECO:0000313" key="7">
    <source>
        <dbReference type="EMBL" id="MFC0565118.1"/>
    </source>
</evidence>
<accession>A0ABV6NYI2</accession>